<evidence type="ECO:0000256" key="1">
    <source>
        <dbReference type="ARBA" id="ARBA00001933"/>
    </source>
</evidence>
<dbReference type="Gene3D" id="2.40.37.10">
    <property type="entry name" value="Lyase, Ornithine Decarboxylase, Chain A, domain 1"/>
    <property type="match status" value="1"/>
</dbReference>
<dbReference type="PANTHER" id="PTHR43727:SF2">
    <property type="entry name" value="GROUP IV DECARBOXYLASE"/>
    <property type="match status" value="1"/>
</dbReference>
<gene>
    <name evidence="4" type="ORF">GCM10023156_13340</name>
</gene>
<accession>A0ABP8MGN1</accession>
<dbReference type="Gene3D" id="3.20.20.10">
    <property type="entry name" value="Alanine racemase"/>
    <property type="match status" value="1"/>
</dbReference>
<keyword evidence="2" id="KW-0663">Pyridoxal phosphate</keyword>
<protein>
    <submittedName>
        <fullName evidence="4">Y4yA family PLP-dependent enzyme</fullName>
    </submittedName>
</protein>
<dbReference type="InterPro" id="IPR029066">
    <property type="entry name" value="PLP-binding_barrel"/>
</dbReference>
<organism evidence="4 5">
    <name type="scientific">Novipirellula rosea</name>
    <dbReference type="NCBI Taxonomy" id="1031540"/>
    <lineage>
        <taxon>Bacteria</taxon>
        <taxon>Pseudomonadati</taxon>
        <taxon>Planctomycetota</taxon>
        <taxon>Planctomycetia</taxon>
        <taxon>Pirellulales</taxon>
        <taxon>Pirellulaceae</taxon>
        <taxon>Novipirellula</taxon>
    </lineage>
</organism>
<proteinExistence type="predicted"/>
<comment type="caution">
    <text evidence="4">The sequence shown here is derived from an EMBL/GenBank/DDBJ whole genome shotgun (WGS) entry which is preliminary data.</text>
</comment>
<dbReference type="EMBL" id="BAABGA010000017">
    <property type="protein sequence ID" value="GAA4449166.1"/>
    <property type="molecule type" value="Genomic_DNA"/>
</dbReference>
<dbReference type="InterPro" id="IPR009006">
    <property type="entry name" value="Ala_racemase/Decarboxylase_C"/>
</dbReference>
<dbReference type="InterPro" id="IPR022657">
    <property type="entry name" value="De-COase2_CS"/>
</dbReference>
<feature type="domain" description="Orn/DAP/Arg decarboxylase 2 N-terminal" evidence="3">
    <location>
        <begin position="44"/>
        <end position="237"/>
    </location>
</feature>
<reference evidence="5" key="1">
    <citation type="journal article" date="2019" name="Int. J. Syst. Evol. Microbiol.">
        <title>The Global Catalogue of Microorganisms (GCM) 10K type strain sequencing project: providing services to taxonomists for standard genome sequencing and annotation.</title>
        <authorList>
            <consortium name="The Broad Institute Genomics Platform"/>
            <consortium name="The Broad Institute Genome Sequencing Center for Infectious Disease"/>
            <person name="Wu L."/>
            <person name="Ma J."/>
        </authorList>
    </citation>
    <scope>NUCLEOTIDE SEQUENCE [LARGE SCALE GENOMIC DNA]</scope>
    <source>
        <strain evidence="5">JCM 17759</strain>
    </source>
</reference>
<dbReference type="CDD" id="cd06842">
    <property type="entry name" value="PLPDE_III_Y4yA_like"/>
    <property type="match status" value="1"/>
</dbReference>
<dbReference type="SUPFAM" id="SSF50621">
    <property type="entry name" value="Alanine racemase C-terminal domain-like"/>
    <property type="match status" value="1"/>
</dbReference>
<keyword evidence="5" id="KW-1185">Reference proteome</keyword>
<evidence type="ECO:0000256" key="2">
    <source>
        <dbReference type="ARBA" id="ARBA00022898"/>
    </source>
</evidence>
<name>A0ABP8MGN1_9BACT</name>
<dbReference type="Pfam" id="PF02784">
    <property type="entry name" value="Orn_Arg_deC_N"/>
    <property type="match status" value="1"/>
</dbReference>
<dbReference type="PANTHER" id="PTHR43727">
    <property type="entry name" value="DIAMINOPIMELATE DECARBOXYLASE"/>
    <property type="match status" value="1"/>
</dbReference>
<evidence type="ECO:0000313" key="5">
    <source>
        <dbReference type="Proteomes" id="UP001500840"/>
    </source>
</evidence>
<dbReference type="InterPro" id="IPR022644">
    <property type="entry name" value="De-COase2_N"/>
</dbReference>
<dbReference type="PROSITE" id="PS00879">
    <property type="entry name" value="ODR_DC_2_2"/>
    <property type="match status" value="1"/>
</dbReference>
<comment type="cofactor">
    <cofactor evidence="1">
        <name>pyridoxal 5'-phosphate</name>
        <dbReference type="ChEBI" id="CHEBI:597326"/>
    </cofactor>
</comment>
<evidence type="ECO:0000259" key="3">
    <source>
        <dbReference type="Pfam" id="PF02784"/>
    </source>
</evidence>
<sequence length="465" mass="51583">MADVLSGASIHRWVDQFESPLNVLCEAPLEANVRALAAVATDHDLDLQIHFARKANKCLRWIDVAKRLGIAIDVASDVELCQTLERNIDPAKIICTAAVKPMPLLHRCVSNGVTIVVDNADELTAIQSVASCSARPAKIALRISGFQHRGQKLNSRFGVDIDEFNDVAASFSGLLATPWITLVGLHFHLDGSSIDQRVSAIQQILPLVDALDQHGRPLEFIDIGGGIPVRYLQCEDQWTQFQDEHERSLLGHRDAITFDRHGLGRIAGDGKVFGELNSYPMYQVPVSAGWFSQLLHHKLDQSDAAECSVASAIRDRGLQLRCEPGRSLLDGCGMTIARVEYCKKHSGGYALIGLSMNRTQCRTTDDEFLIDPILVSRASDRDTSDAMATDGFLVGAYCTESEFISRRRFRFPRGVKRGDLIVFPNTAGYQMHFMESRSHQFPLAKNVFVDEHDSPYPQLDPIDRC</sequence>
<dbReference type="InterPro" id="IPR042152">
    <property type="entry name" value="Y4yA-like"/>
</dbReference>
<dbReference type="Proteomes" id="UP001500840">
    <property type="component" value="Unassembled WGS sequence"/>
</dbReference>
<dbReference type="SUPFAM" id="SSF51419">
    <property type="entry name" value="PLP-binding barrel"/>
    <property type="match status" value="1"/>
</dbReference>
<evidence type="ECO:0000313" key="4">
    <source>
        <dbReference type="EMBL" id="GAA4449166.1"/>
    </source>
</evidence>